<dbReference type="Proteomes" id="UP001595828">
    <property type="component" value="Unassembled WGS sequence"/>
</dbReference>
<feature type="compositionally biased region" description="Basic and acidic residues" evidence="1">
    <location>
        <begin position="1"/>
        <end position="15"/>
    </location>
</feature>
<organism evidence="3 4">
    <name type="scientific">Novosphingobium tardum</name>
    <dbReference type="NCBI Taxonomy" id="1538021"/>
    <lineage>
        <taxon>Bacteria</taxon>
        <taxon>Pseudomonadati</taxon>
        <taxon>Pseudomonadota</taxon>
        <taxon>Alphaproteobacteria</taxon>
        <taxon>Sphingomonadales</taxon>
        <taxon>Sphingomonadaceae</taxon>
        <taxon>Novosphingobium</taxon>
    </lineage>
</organism>
<evidence type="ECO:0000256" key="2">
    <source>
        <dbReference type="SAM" id="Phobius"/>
    </source>
</evidence>
<dbReference type="RefSeq" id="WP_379538623.1">
    <property type="nucleotide sequence ID" value="NZ_JBHSDR010000006.1"/>
</dbReference>
<keyword evidence="2" id="KW-0812">Transmembrane</keyword>
<keyword evidence="2" id="KW-0472">Membrane</keyword>
<evidence type="ECO:0008006" key="5">
    <source>
        <dbReference type="Google" id="ProtNLM"/>
    </source>
</evidence>
<gene>
    <name evidence="3" type="ORF">ACFO0A_08725</name>
</gene>
<reference evidence="4" key="1">
    <citation type="journal article" date="2019" name="Int. J. Syst. Evol. Microbiol.">
        <title>The Global Catalogue of Microorganisms (GCM) 10K type strain sequencing project: providing services to taxonomists for standard genome sequencing and annotation.</title>
        <authorList>
            <consortium name="The Broad Institute Genomics Platform"/>
            <consortium name="The Broad Institute Genome Sequencing Center for Infectious Disease"/>
            <person name="Wu L."/>
            <person name="Ma J."/>
        </authorList>
    </citation>
    <scope>NUCLEOTIDE SEQUENCE [LARGE SCALE GENOMIC DNA]</scope>
    <source>
        <strain evidence="4">CGMCC 1.12989</strain>
    </source>
</reference>
<evidence type="ECO:0000313" key="4">
    <source>
        <dbReference type="Proteomes" id="UP001595828"/>
    </source>
</evidence>
<keyword evidence="2" id="KW-1133">Transmembrane helix</keyword>
<feature type="region of interest" description="Disordered" evidence="1">
    <location>
        <begin position="1"/>
        <end position="45"/>
    </location>
</feature>
<sequence length="190" mass="19653">MTDESAKAQRIRDKISASQARAKGTGSPRKAKTSKSDYRPSNSQGTTFTQLVEDHPLAMVAGGLVLGAAVAAILPAAFGRRLSSRLAGIATVAGELGTIYGSKALDIAAEAGRAGQEKLGELSEDFAETSAEARRRASDLSSQATRRAVDLGSDAGRRAGKLAEEATRSARDAGGTAFKALLDLAGKVRH</sequence>
<feature type="transmembrane region" description="Helical" evidence="2">
    <location>
        <begin position="57"/>
        <end position="78"/>
    </location>
</feature>
<keyword evidence="4" id="KW-1185">Reference proteome</keyword>
<evidence type="ECO:0000313" key="3">
    <source>
        <dbReference type="EMBL" id="MFC4295138.1"/>
    </source>
</evidence>
<comment type="caution">
    <text evidence="3">The sequence shown here is derived from an EMBL/GenBank/DDBJ whole genome shotgun (WGS) entry which is preliminary data.</text>
</comment>
<dbReference type="EMBL" id="JBHSDR010000006">
    <property type="protein sequence ID" value="MFC4295138.1"/>
    <property type="molecule type" value="Genomic_DNA"/>
</dbReference>
<accession>A0ABV8RP53</accession>
<evidence type="ECO:0000256" key="1">
    <source>
        <dbReference type="SAM" id="MobiDB-lite"/>
    </source>
</evidence>
<protein>
    <recommendedName>
        <fullName evidence="5">Gas vesicle protein</fullName>
    </recommendedName>
</protein>
<proteinExistence type="predicted"/>
<name>A0ABV8RP53_9SPHN</name>